<keyword evidence="2" id="KW-0963">Cytoplasm</keyword>
<name>A0A9J2Q7W5_ASCLU</name>
<evidence type="ECO:0000313" key="11">
    <source>
        <dbReference type="WBParaSite" id="ALUE_0001761901-mRNA-1"/>
    </source>
</evidence>
<proteinExistence type="predicted"/>
<dbReference type="Gene3D" id="3.30.40.10">
    <property type="entry name" value="Zinc/RING finger domain, C3HC4 (zinc finger)"/>
    <property type="match status" value="2"/>
</dbReference>
<protein>
    <submittedName>
        <fullName evidence="11">TRAF-type domain-containing protein</fullName>
    </submittedName>
</protein>
<evidence type="ECO:0000256" key="1">
    <source>
        <dbReference type="ARBA" id="ARBA00004496"/>
    </source>
</evidence>
<dbReference type="GO" id="GO:0042981">
    <property type="term" value="P:regulation of apoptotic process"/>
    <property type="evidence" value="ECO:0007669"/>
    <property type="project" value="InterPro"/>
</dbReference>
<dbReference type="GO" id="GO:0008270">
    <property type="term" value="F:zinc ion binding"/>
    <property type="evidence" value="ECO:0007669"/>
    <property type="project" value="UniProtKB-KW"/>
</dbReference>
<dbReference type="SMART" id="SM00061">
    <property type="entry name" value="MATH"/>
    <property type="match status" value="1"/>
</dbReference>
<evidence type="ECO:0000259" key="9">
    <source>
        <dbReference type="PROSITE" id="PS50145"/>
    </source>
</evidence>
<dbReference type="PROSITE" id="PS50144">
    <property type="entry name" value="MATH"/>
    <property type="match status" value="1"/>
</dbReference>
<evidence type="ECO:0000256" key="5">
    <source>
        <dbReference type="ARBA" id="ARBA00022771"/>
    </source>
</evidence>
<evidence type="ECO:0000256" key="6">
    <source>
        <dbReference type="ARBA" id="ARBA00022833"/>
    </source>
</evidence>
<dbReference type="InterPro" id="IPR008974">
    <property type="entry name" value="TRAF-like"/>
</dbReference>
<evidence type="ECO:0000256" key="2">
    <source>
        <dbReference type="ARBA" id="ARBA00022490"/>
    </source>
</evidence>
<dbReference type="PANTHER" id="PTHR10131">
    <property type="entry name" value="TNF RECEPTOR ASSOCIATED FACTOR"/>
    <property type="match status" value="1"/>
</dbReference>
<dbReference type="InterPro" id="IPR002083">
    <property type="entry name" value="MATH/TRAF_dom"/>
</dbReference>
<feature type="zinc finger region" description="TRAF-type" evidence="7">
    <location>
        <begin position="112"/>
        <end position="176"/>
    </location>
</feature>
<reference evidence="11" key="1">
    <citation type="submission" date="2023-03" db="UniProtKB">
        <authorList>
            <consortium name="WormBaseParasite"/>
        </authorList>
    </citation>
    <scope>IDENTIFICATION</scope>
</reference>
<dbReference type="GO" id="GO:0005737">
    <property type="term" value="C:cytoplasm"/>
    <property type="evidence" value="ECO:0007669"/>
    <property type="project" value="UniProtKB-SubCell"/>
</dbReference>
<dbReference type="FunFam" id="2.60.210.10:FF:000017">
    <property type="entry name" value="TNF receptor-associated factor"/>
    <property type="match status" value="1"/>
</dbReference>
<dbReference type="InterPro" id="IPR013083">
    <property type="entry name" value="Znf_RING/FYVE/PHD"/>
</dbReference>
<feature type="domain" description="MATH" evidence="8">
    <location>
        <begin position="230"/>
        <end position="379"/>
    </location>
</feature>
<feature type="zinc finger region" description="TRAF-type" evidence="7">
    <location>
        <begin position="58"/>
        <end position="105"/>
    </location>
</feature>
<organism evidence="10 11">
    <name type="scientific">Ascaris lumbricoides</name>
    <name type="common">Giant roundworm</name>
    <dbReference type="NCBI Taxonomy" id="6252"/>
    <lineage>
        <taxon>Eukaryota</taxon>
        <taxon>Metazoa</taxon>
        <taxon>Ecdysozoa</taxon>
        <taxon>Nematoda</taxon>
        <taxon>Chromadorea</taxon>
        <taxon>Rhabditida</taxon>
        <taxon>Spirurina</taxon>
        <taxon>Ascaridomorpha</taxon>
        <taxon>Ascaridoidea</taxon>
        <taxon>Ascarididae</taxon>
        <taxon>Ascaris</taxon>
    </lineage>
</organism>
<dbReference type="CDD" id="cd00270">
    <property type="entry name" value="MATH_TRAF_C"/>
    <property type="match status" value="1"/>
</dbReference>
<dbReference type="GO" id="GO:0043122">
    <property type="term" value="P:regulation of canonical NF-kappaB signal transduction"/>
    <property type="evidence" value="ECO:0007669"/>
    <property type="project" value="TreeGrafter"/>
</dbReference>
<sequence length="389" mass="44750">MPDMLTSTTISYEAEMWALRLWYLPHRIIVRPFISHYLVIRLQHFIGPRYASKTSKRHIFTCKYIDVECPQGCGEIYAKINEANHRNDECARRTKICEFCKKEIPIKGVDIHFKICPAVIIDCPNKCGLRELTREQASSNSLDEMSRHLVDCPNAGSSCPFSEFGCQYKGDRETLQAHIREEPIRHLALLCDGVLDLKILLANMELSLETMVHNMELLQRKTTTIEKLYGAQIIWRIDNVKQKQNEARSGTRTTVFSPPFATARYGYKMVVSISLYGDGQVRGEYMSAFVSIMRGEYDALLEWPFTHKVVITLMDQNPDLDARNDIEYVIQPTPIAAHKPFLDRPIGERNASFGAVRFCELSIVERYIRDDVMFLKVNVDNSKSLRDVI</sequence>
<keyword evidence="5 7" id="KW-0863">Zinc-finger</keyword>
<dbReference type="AlphaFoldDB" id="A0A9J2Q7W5"/>
<keyword evidence="4" id="KW-0677">Repeat</keyword>
<keyword evidence="6 7" id="KW-0862">Zinc</keyword>
<dbReference type="GO" id="GO:0007165">
    <property type="term" value="P:signal transduction"/>
    <property type="evidence" value="ECO:0007669"/>
    <property type="project" value="InterPro"/>
</dbReference>
<dbReference type="SUPFAM" id="SSF49599">
    <property type="entry name" value="TRAF domain-like"/>
    <property type="match status" value="2"/>
</dbReference>
<dbReference type="WBParaSite" id="ALUE_0001761901-mRNA-1">
    <property type="protein sequence ID" value="ALUE_0001761901-mRNA-1"/>
    <property type="gene ID" value="ALUE_0001761901"/>
</dbReference>
<keyword evidence="10" id="KW-1185">Reference proteome</keyword>
<evidence type="ECO:0000259" key="8">
    <source>
        <dbReference type="PROSITE" id="PS50144"/>
    </source>
</evidence>
<dbReference type="InterPro" id="IPR001293">
    <property type="entry name" value="Znf_TRAF"/>
</dbReference>
<dbReference type="Pfam" id="PF21355">
    <property type="entry name" value="TRAF-mep_MATH"/>
    <property type="match status" value="1"/>
</dbReference>
<feature type="domain" description="TRAF-type" evidence="9">
    <location>
        <begin position="58"/>
        <end position="105"/>
    </location>
</feature>
<dbReference type="PANTHER" id="PTHR10131:SF151">
    <property type="entry name" value="TNF RECEPTOR ASSOCIATED FACTOR (TRAF) HOMOLOG"/>
    <property type="match status" value="1"/>
</dbReference>
<feature type="domain" description="TRAF-type" evidence="9">
    <location>
        <begin position="112"/>
        <end position="176"/>
    </location>
</feature>
<accession>A0A9J2Q7W5</accession>
<evidence type="ECO:0000256" key="4">
    <source>
        <dbReference type="ARBA" id="ARBA00022737"/>
    </source>
</evidence>
<evidence type="ECO:0000256" key="3">
    <source>
        <dbReference type="ARBA" id="ARBA00022723"/>
    </source>
</evidence>
<dbReference type="InterPro" id="IPR049342">
    <property type="entry name" value="TRAF1-6_MATH_dom"/>
</dbReference>
<comment type="subcellular location">
    <subcellularLocation>
        <location evidence="1">Cytoplasm</location>
    </subcellularLocation>
</comment>
<evidence type="ECO:0000313" key="10">
    <source>
        <dbReference type="Proteomes" id="UP000036681"/>
    </source>
</evidence>
<dbReference type="Proteomes" id="UP000036681">
    <property type="component" value="Unplaced"/>
</dbReference>
<dbReference type="InterPro" id="IPR012227">
    <property type="entry name" value="TNF_rcpt-assoc_TRAF_met"/>
</dbReference>
<evidence type="ECO:0000256" key="7">
    <source>
        <dbReference type="PROSITE-ProRule" id="PRU00207"/>
    </source>
</evidence>
<dbReference type="Gene3D" id="2.60.210.10">
    <property type="entry name" value="Apoptosis, Tumor Necrosis Factor Receptor Associated Protein 2, Chain A"/>
    <property type="match status" value="1"/>
</dbReference>
<dbReference type="PROSITE" id="PS50145">
    <property type="entry name" value="ZF_TRAF"/>
    <property type="match status" value="2"/>
</dbReference>
<keyword evidence="3 7" id="KW-0479">Metal-binding</keyword>
<dbReference type="PIRSF" id="PIRSF015614">
    <property type="entry name" value="TRAF"/>
    <property type="match status" value="1"/>
</dbReference>
<dbReference type="Pfam" id="PF02176">
    <property type="entry name" value="zf-TRAF"/>
    <property type="match status" value="1"/>
</dbReference>